<dbReference type="AlphaFoldDB" id="A0A937ET06"/>
<dbReference type="Gene3D" id="1.10.10.2840">
    <property type="entry name" value="PucR C-terminal helix-turn-helix domain"/>
    <property type="match status" value="1"/>
</dbReference>
<feature type="domain" description="PucR C-terminal helix-turn-helix" evidence="2">
    <location>
        <begin position="345"/>
        <end position="401"/>
    </location>
</feature>
<keyword evidence="5" id="KW-1185">Reference proteome</keyword>
<dbReference type="Pfam" id="PF25906">
    <property type="entry name" value="PucR-like_N"/>
    <property type="match status" value="1"/>
</dbReference>
<comment type="caution">
    <text evidence="4">The sequence shown here is derived from an EMBL/GenBank/DDBJ whole genome shotgun (WGS) entry which is preliminary data.</text>
</comment>
<dbReference type="InterPro" id="IPR051448">
    <property type="entry name" value="CdaR-like_regulators"/>
</dbReference>
<reference evidence="4" key="1">
    <citation type="submission" date="2021-01" db="EMBL/GenBank/DDBJ databases">
        <title>WGS of actinomycetes isolated from Thailand.</title>
        <authorList>
            <person name="Thawai C."/>
        </authorList>
    </citation>
    <scope>NUCLEOTIDE SEQUENCE</scope>
    <source>
        <strain evidence="4">RCU-197</strain>
    </source>
</reference>
<accession>A0A937ET06</accession>
<evidence type="ECO:0000313" key="5">
    <source>
        <dbReference type="Proteomes" id="UP000661858"/>
    </source>
</evidence>
<evidence type="ECO:0000259" key="2">
    <source>
        <dbReference type="Pfam" id="PF13556"/>
    </source>
</evidence>
<dbReference type="Proteomes" id="UP000661858">
    <property type="component" value="Unassembled WGS sequence"/>
</dbReference>
<dbReference type="PANTHER" id="PTHR33744">
    <property type="entry name" value="CARBOHYDRATE DIACID REGULATOR"/>
    <property type="match status" value="1"/>
</dbReference>
<evidence type="ECO:0000256" key="1">
    <source>
        <dbReference type="SAM" id="MobiDB-lite"/>
    </source>
</evidence>
<dbReference type="EMBL" id="JAERRK010000036">
    <property type="protein sequence ID" value="MBL1087560.1"/>
    <property type="molecule type" value="Genomic_DNA"/>
</dbReference>
<name>A0A937ET06_9ACTN</name>
<protein>
    <submittedName>
        <fullName evidence="4">Helix-turn-helix domain-containing protein</fullName>
    </submittedName>
</protein>
<gene>
    <name evidence="4" type="ORF">JK359_37450</name>
</gene>
<organism evidence="4 5">
    <name type="scientific">Streptomyces actinomycinicus</name>
    <dbReference type="NCBI Taxonomy" id="1695166"/>
    <lineage>
        <taxon>Bacteria</taxon>
        <taxon>Bacillati</taxon>
        <taxon>Actinomycetota</taxon>
        <taxon>Actinomycetes</taxon>
        <taxon>Kitasatosporales</taxon>
        <taxon>Streptomycetaceae</taxon>
        <taxon>Streptomyces</taxon>
    </lineage>
</organism>
<evidence type="ECO:0000259" key="3">
    <source>
        <dbReference type="Pfam" id="PF25906"/>
    </source>
</evidence>
<feature type="domain" description="PucR-like N-terminal" evidence="3">
    <location>
        <begin position="20"/>
        <end position="182"/>
    </location>
</feature>
<dbReference type="InterPro" id="IPR058663">
    <property type="entry name" value="PucR-like_N"/>
</dbReference>
<sequence length="436" mass="48411">MYVRRVNSHTPAIETPRHFLPGELVLSMEKELPSLAEETVRAVRARIPALVPALEDPCRAQIQAGVERALREFLNRLSGGPARLGEETADDCRELGRNEMRRGGNLEALQAAFRLAARLAWRRCIDTGSRMGIEPGLLYPVAESLFAYIDELAAHCAEGFSQAQLHAAGELRLRRQRLLQILTADTPAPLQTVTELALAAAWRLPQTVQVVAFSPARHGRRTAAPAPVLESVDALADFSGPDPLLLIPEPGPQHRPALEKYLDGRAAVVGPPVALEHAAVSLRWARRLLALGARGLGGTDTVMYCADNLMPLMLLQDEVLIRTLTARRLAPLAHLTPKQHERVTRTLLAWLQCSGNTIEAARKISVHPQTVRYRLRQIEDLFGSALRDPDVRFELEVVLRAQELFAAMEARRRRGTPRAARPRTASRYQMRDQSRP</sequence>
<dbReference type="InterPro" id="IPR042070">
    <property type="entry name" value="PucR_C-HTH_sf"/>
</dbReference>
<feature type="compositionally biased region" description="Low complexity" evidence="1">
    <location>
        <begin position="417"/>
        <end position="427"/>
    </location>
</feature>
<dbReference type="PANTHER" id="PTHR33744:SF1">
    <property type="entry name" value="DNA-BINDING TRANSCRIPTIONAL ACTIVATOR ADER"/>
    <property type="match status" value="1"/>
</dbReference>
<dbReference type="RefSeq" id="WP_201844101.1">
    <property type="nucleotide sequence ID" value="NZ_JAERRK010000036.1"/>
</dbReference>
<evidence type="ECO:0000313" key="4">
    <source>
        <dbReference type="EMBL" id="MBL1087560.1"/>
    </source>
</evidence>
<proteinExistence type="predicted"/>
<dbReference type="Pfam" id="PF13556">
    <property type="entry name" value="HTH_30"/>
    <property type="match status" value="1"/>
</dbReference>
<feature type="region of interest" description="Disordered" evidence="1">
    <location>
        <begin position="411"/>
        <end position="436"/>
    </location>
</feature>
<dbReference type="InterPro" id="IPR025736">
    <property type="entry name" value="PucR_C-HTH_dom"/>
</dbReference>